<dbReference type="AlphaFoldDB" id="A0A2P5CT44"/>
<name>A0A2P5CT44_PARAD</name>
<proteinExistence type="predicted"/>
<protein>
    <submittedName>
        <fullName evidence="1">Uncharacterized protein</fullName>
    </submittedName>
</protein>
<sequence length="68" mass="7660">MSIIRSIGLPSVRISVEVILKFQTFNVLLMPSSTKKKSIGTYMQEFNGWRPEKTAQILFIHVPLPGAN</sequence>
<reference evidence="2" key="1">
    <citation type="submission" date="2016-06" db="EMBL/GenBank/DDBJ databases">
        <title>Parallel loss of symbiosis genes in relatives of nitrogen-fixing non-legume Parasponia.</title>
        <authorList>
            <person name="Van Velzen R."/>
            <person name="Holmer R."/>
            <person name="Bu F."/>
            <person name="Rutten L."/>
            <person name="Van Zeijl A."/>
            <person name="Liu W."/>
            <person name="Santuari L."/>
            <person name="Cao Q."/>
            <person name="Sharma T."/>
            <person name="Shen D."/>
            <person name="Roswanjaya Y."/>
            <person name="Wardhani T."/>
            <person name="Kalhor M.S."/>
            <person name="Jansen J."/>
            <person name="Van den Hoogen J."/>
            <person name="Gungor B."/>
            <person name="Hartog M."/>
            <person name="Hontelez J."/>
            <person name="Verver J."/>
            <person name="Yang W.-C."/>
            <person name="Schijlen E."/>
            <person name="Repin R."/>
            <person name="Schilthuizen M."/>
            <person name="Schranz E."/>
            <person name="Heidstra R."/>
            <person name="Miyata K."/>
            <person name="Fedorova E."/>
            <person name="Kohlen W."/>
            <person name="Bisseling T."/>
            <person name="Smit S."/>
            <person name="Geurts R."/>
        </authorList>
    </citation>
    <scope>NUCLEOTIDE SEQUENCE [LARGE SCALE GENOMIC DNA]</scope>
    <source>
        <strain evidence="2">cv. WU1-14</strain>
    </source>
</reference>
<dbReference type="EMBL" id="JXTB01000097">
    <property type="protein sequence ID" value="PON64219.1"/>
    <property type="molecule type" value="Genomic_DNA"/>
</dbReference>
<keyword evidence="2" id="KW-1185">Reference proteome</keyword>
<gene>
    <name evidence="1" type="ORF">PanWU01x14_125330</name>
</gene>
<evidence type="ECO:0000313" key="1">
    <source>
        <dbReference type="EMBL" id="PON64219.1"/>
    </source>
</evidence>
<comment type="caution">
    <text evidence="1">The sequence shown here is derived from an EMBL/GenBank/DDBJ whole genome shotgun (WGS) entry which is preliminary data.</text>
</comment>
<dbReference type="Proteomes" id="UP000237105">
    <property type="component" value="Unassembled WGS sequence"/>
</dbReference>
<evidence type="ECO:0000313" key="2">
    <source>
        <dbReference type="Proteomes" id="UP000237105"/>
    </source>
</evidence>
<accession>A0A2P5CT44</accession>
<organism evidence="1 2">
    <name type="scientific">Parasponia andersonii</name>
    <name type="common">Sponia andersonii</name>
    <dbReference type="NCBI Taxonomy" id="3476"/>
    <lineage>
        <taxon>Eukaryota</taxon>
        <taxon>Viridiplantae</taxon>
        <taxon>Streptophyta</taxon>
        <taxon>Embryophyta</taxon>
        <taxon>Tracheophyta</taxon>
        <taxon>Spermatophyta</taxon>
        <taxon>Magnoliopsida</taxon>
        <taxon>eudicotyledons</taxon>
        <taxon>Gunneridae</taxon>
        <taxon>Pentapetalae</taxon>
        <taxon>rosids</taxon>
        <taxon>fabids</taxon>
        <taxon>Rosales</taxon>
        <taxon>Cannabaceae</taxon>
        <taxon>Parasponia</taxon>
    </lineage>
</organism>